<dbReference type="SUPFAM" id="SSF55785">
    <property type="entry name" value="PYP-like sensor domain (PAS domain)"/>
    <property type="match status" value="1"/>
</dbReference>
<dbReference type="NCBIfam" id="TIGR00254">
    <property type="entry name" value="GGDEF"/>
    <property type="match status" value="1"/>
</dbReference>
<dbReference type="Pfam" id="PF00563">
    <property type="entry name" value="EAL"/>
    <property type="match status" value="1"/>
</dbReference>
<feature type="domain" description="GGDEF" evidence="4">
    <location>
        <begin position="196"/>
        <end position="330"/>
    </location>
</feature>
<protein>
    <submittedName>
        <fullName evidence="5">EAL domain-containing protein</fullName>
    </submittedName>
</protein>
<evidence type="ECO:0000259" key="2">
    <source>
        <dbReference type="PROSITE" id="PS50113"/>
    </source>
</evidence>
<dbReference type="NCBIfam" id="TIGR00229">
    <property type="entry name" value="sensory_box"/>
    <property type="match status" value="1"/>
</dbReference>
<organism evidence="5 6">
    <name type="scientific">Luteibacter sahnii</name>
    <dbReference type="NCBI Taxonomy" id="3021977"/>
    <lineage>
        <taxon>Bacteria</taxon>
        <taxon>Pseudomonadati</taxon>
        <taxon>Pseudomonadota</taxon>
        <taxon>Gammaproteobacteria</taxon>
        <taxon>Lysobacterales</taxon>
        <taxon>Rhodanobacteraceae</taxon>
        <taxon>Luteibacter</taxon>
    </lineage>
</organism>
<dbReference type="InterPro" id="IPR000014">
    <property type="entry name" value="PAS"/>
</dbReference>
<dbReference type="Gene3D" id="3.30.70.270">
    <property type="match status" value="1"/>
</dbReference>
<accession>A0ABT6B5L9</accession>
<dbReference type="SMART" id="SM00052">
    <property type="entry name" value="EAL"/>
    <property type="match status" value="1"/>
</dbReference>
<gene>
    <name evidence="5" type="ORF">P3W24_00315</name>
</gene>
<evidence type="ECO:0000259" key="3">
    <source>
        <dbReference type="PROSITE" id="PS50883"/>
    </source>
</evidence>
<dbReference type="InterPro" id="IPR035965">
    <property type="entry name" value="PAS-like_dom_sf"/>
</dbReference>
<dbReference type="PROSITE" id="PS50887">
    <property type="entry name" value="GGDEF"/>
    <property type="match status" value="1"/>
</dbReference>
<dbReference type="InterPro" id="IPR029787">
    <property type="entry name" value="Nucleotide_cyclase"/>
</dbReference>
<dbReference type="Proteomes" id="UP001528850">
    <property type="component" value="Unassembled WGS sequence"/>
</dbReference>
<dbReference type="Pfam" id="PF08448">
    <property type="entry name" value="PAS_4"/>
    <property type="match status" value="1"/>
</dbReference>
<dbReference type="SUPFAM" id="SSF55073">
    <property type="entry name" value="Nucleotide cyclase"/>
    <property type="match status" value="1"/>
</dbReference>
<evidence type="ECO:0000259" key="4">
    <source>
        <dbReference type="PROSITE" id="PS50887"/>
    </source>
</evidence>
<dbReference type="InterPro" id="IPR043128">
    <property type="entry name" value="Rev_trsase/Diguanyl_cyclase"/>
</dbReference>
<dbReference type="CDD" id="cd01949">
    <property type="entry name" value="GGDEF"/>
    <property type="match status" value="1"/>
</dbReference>
<dbReference type="Pfam" id="PF00990">
    <property type="entry name" value="GGDEF"/>
    <property type="match status" value="1"/>
</dbReference>
<dbReference type="PROSITE" id="PS50112">
    <property type="entry name" value="PAS"/>
    <property type="match status" value="1"/>
</dbReference>
<feature type="domain" description="PAC" evidence="2">
    <location>
        <begin position="112"/>
        <end position="164"/>
    </location>
</feature>
<reference evidence="5 6" key="1">
    <citation type="journal article" date="2024" name="Curr. Microbiol.">
        <title>Luteibacter sahnii sp. nov., A Novel Yellow-Colored Xanthomonadin Pigment Producing Probiotic Bacterium from Healthy Rice Seed Microbiome.</title>
        <authorList>
            <person name="Jaiswal G."/>
            <person name="Rana R."/>
            <person name="Nayak P.K."/>
            <person name="Chouhan R."/>
            <person name="Gandhi S.G."/>
            <person name="Patel H.K."/>
            <person name="Patil P.B."/>
        </authorList>
    </citation>
    <scope>NUCLEOTIDE SEQUENCE [LARGE SCALE GENOMIC DNA]</scope>
    <source>
        <strain evidence="5 6">PPL201</strain>
    </source>
</reference>
<evidence type="ECO:0000313" key="6">
    <source>
        <dbReference type="Proteomes" id="UP001528850"/>
    </source>
</evidence>
<feature type="domain" description="PAS" evidence="1">
    <location>
        <begin position="34"/>
        <end position="107"/>
    </location>
</feature>
<keyword evidence="6" id="KW-1185">Reference proteome</keyword>
<evidence type="ECO:0000313" key="5">
    <source>
        <dbReference type="EMBL" id="MDF4023417.1"/>
    </source>
</evidence>
<sequence>MGLVEFEGDRAVRLTGAFQDITQRKQLEVDLEEQRELLRVTLNSIGDAVVTTDPEARVTWMNPVAERLSGWKADEARGRPITDVLNLVNEETAQPVENPVLIALADNKIVGLAHNSVLLARDGSRYGVEDSAAPIFDTRGTVLGGVMVFHDVTEARAIHREMVHHARHDVLTGLPNRIEFEARASRFLKRVQATGGDGVVMFIDLDHFKVVNDTCGHFAGDDLLRQVSAILVSAVRGYDTVARLGGDEFAVLLENCSAVQAEAIAQAICDAVDHYRFVAPDGQRFRVGTSIGLASMDAAGRSLEHLLQAADSACYAAKAAGRHRYQVWSAGDGDIQSRAGETAWGLEVERALDAQALELYAQRITPRSSDVRASTQGVSCEILVRMKTADGQAISPSAFMQAAERYQLASQIDRWVVTRVFQRLADGVAERFDHVGINLSGQSVSDPAFHEFIKAIMDRARFDLRRICLEITETVAITNLSAASIFLNDMRHRGVRVAMDDFGAGVSSFGYLKSLHVDYLKIDGQFITGLTTSPVDQVSVRSFCELARVLGIRTVAEYVQDEATLRLLDRLGVDFAQGYHLHVPERFDDLLTSLD</sequence>
<dbReference type="PANTHER" id="PTHR44757:SF4">
    <property type="entry name" value="DIGUANYLATE CYCLASE DGCE-RELATED"/>
    <property type="match status" value="1"/>
</dbReference>
<dbReference type="PANTHER" id="PTHR44757">
    <property type="entry name" value="DIGUANYLATE CYCLASE DGCP"/>
    <property type="match status" value="1"/>
</dbReference>
<name>A0ABT6B5L9_9GAMM</name>
<proteinExistence type="predicted"/>
<dbReference type="CDD" id="cd00130">
    <property type="entry name" value="PAS"/>
    <property type="match status" value="1"/>
</dbReference>
<dbReference type="PROSITE" id="PS50883">
    <property type="entry name" value="EAL"/>
    <property type="match status" value="1"/>
</dbReference>
<dbReference type="InterPro" id="IPR035919">
    <property type="entry name" value="EAL_sf"/>
</dbReference>
<dbReference type="EMBL" id="JARJJS010000001">
    <property type="protein sequence ID" value="MDF4023417.1"/>
    <property type="molecule type" value="Genomic_DNA"/>
</dbReference>
<feature type="domain" description="EAL" evidence="3">
    <location>
        <begin position="341"/>
        <end position="595"/>
    </location>
</feature>
<dbReference type="InterPro" id="IPR052155">
    <property type="entry name" value="Biofilm_reg_signaling"/>
</dbReference>
<dbReference type="InterPro" id="IPR001633">
    <property type="entry name" value="EAL_dom"/>
</dbReference>
<dbReference type="SMART" id="SM00091">
    <property type="entry name" value="PAS"/>
    <property type="match status" value="1"/>
</dbReference>
<dbReference type="SMART" id="SM00267">
    <property type="entry name" value="GGDEF"/>
    <property type="match status" value="1"/>
</dbReference>
<dbReference type="CDD" id="cd01948">
    <property type="entry name" value="EAL"/>
    <property type="match status" value="1"/>
</dbReference>
<dbReference type="InterPro" id="IPR013656">
    <property type="entry name" value="PAS_4"/>
</dbReference>
<comment type="caution">
    <text evidence="5">The sequence shown here is derived from an EMBL/GenBank/DDBJ whole genome shotgun (WGS) entry which is preliminary data.</text>
</comment>
<dbReference type="InterPro" id="IPR000160">
    <property type="entry name" value="GGDEF_dom"/>
</dbReference>
<feature type="domain" description="PAC" evidence="2">
    <location>
        <begin position="1"/>
        <end position="33"/>
    </location>
</feature>
<dbReference type="Gene3D" id="3.30.450.20">
    <property type="entry name" value="PAS domain"/>
    <property type="match status" value="1"/>
</dbReference>
<dbReference type="InterPro" id="IPR000700">
    <property type="entry name" value="PAS-assoc_C"/>
</dbReference>
<dbReference type="PROSITE" id="PS50113">
    <property type="entry name" value="PAC"/>
    <property type="match status" value="2"/>
</dbReference>
<evidence type="ECO:0000259" key="1">
    <source>
        <dbReference type="PROSITE" id="PS50112"/>
    </source>
</evidence>
<dbReference type="SUPFAM" id="SSF141868">
    <property type="entry name" value="EAL domain-like"/>
    <property type="match status" value="1"/>
</dbReference>
<dbReference type="Gene3D" id="3.20.20.450">
    <property type="entry name" value="EAL domain"/>
    <property type="match status" value="1"/>
</dbReference>